<dbReference type="EMBL" id="JALEMU010000034">
    <property type="protein sequence ID" value="MCI5755045.1"/>
    <property type="molecule type" value="Genomic_DNA"/>
</dbReference>
<dbReference type="InterPro" id="IPR023562">
    <property type="entry name" value="ClpP/TepA"/>
</dbReference>
<protein>
    <submittedName>
        <fullName evidence="2">ATP-dependent Clp protease proteolytic subunit</fullName>
    </submittedName>
</protein>
<evidence type="ECO:0000313" key="2">
    <source>
        <dbReference type="EMBL" id="MCI5755045.1"/>
    </source>
</evidence>
<organism evidence="2 3">
    <name type="scientific">Candidatus Colimorpha enterica</name>
    <dbReference type="NCBI Taxonomy" id="3083063"/>
    <lineage>
        <taxon>Bacteria</taxon>
        <taxon>Pseudomonadati</taxon>
        <taxon>Bacteroidota</taxon>
        <taxon>Bacteroidia</taxon>
        <taxon>Bacteroidales</taxon>
        <taxon>Candidatus Colimorpha</taxon>
    </lineage>
</organism>
<reference evidence="2 3" key="1">
    <citation type="submission" date="2022-03" db="EMBL/GenBank/DDBJ databases">
        <title>Metagenome-assembled genomes from swine fecal metagenomes.</title>
        <authorList>
            <person name="Holman D.B."/>
            <person name="Kommadath A."/>
        </authorList>
    </citation>
    <scope>NUCLEOTIDE SEQUENCE [LARGE SCALE GENOMIC DNA]</scope>
    <source>
        <strain evidence="2">SUG147</strain>
    </source>
</reference>
<dbReference type="AlphaFoldDB" id="A0AAE3FGJ2"/>
<dbReference type="PRINTS" id="PR00127">
    <property type="entry name" value="CLPPROTEASEP"/>
</dbReference>
<comment type="caution">
    <text evidence="2">The sequence shown here is derived from an EMBL/GenBank/DDBJ whole genome shotgun (WGS) entry which is preliminary data.</text>
</comment>
<dbReference type="Proteomes" id="UP001139365">
    <property type="component" value="Unassembled WGS sequence"/>
</dbReference>
<dbReference type="Gene3D" id="3.90.226.10">
    <property type="entry name" value="2-enoyl-CoA Hydratase, Chain A, domain 1"/>
    <property type="match status" value="1"/>
</dbReference>
<dbReference type="InterPro" id="IPR001907">
    <property type="entry name" value="ClpP"/>
</dbReference>
<sequence length="226" mass="24387">MDEKEKAKENDREEHDGAAEITDIGGFRLRCITVVGQVEGHYLLPENQKVTKYEHMIPALTEAEDSREVDGLLILLNTVGGDVEAGLAISELIASMTKPTVSLVLGGGHSIGVPLAVAAKKSFIVPSATMTLHPVRINGLVLGVPQSFEYMRKMQDRIIGFTVRNSRIDEKTLRQLIMQTDELASDTGTIIDGREAVEYGLIDGIGGLSTALRALRSMKNGGNSDG</sequence>
<keyword evidence="2" id="KW-0645">Protease</keyword>
<accession>A0AAE3FGJ2</accession>
<name>A0AAE3FGJ2_9BACT</name>
<dbReference type="GO" id="GO:0006508">
    <property type="term" value="P:proteolysis"/>
    <property type="evidence" value="ECO:0007669"/>
    <property type="project" value="UniProtKB-KW"/>
</dbReference>
<proteinExistence type="inferred from homology"/>
<evidence type="ECO:0000313" key="3">
    <source>
        <dbReference type="Proteomes" id="UP001139365"/>
    </source>
</evidence>
<dbReference type="Pfam" id="PF00574">
    <property type="entry name" value="CLP_protease"/>
    <property type="match status" value="1"/>
</dbReference>
<dbReference type="SUPFAM" id="SSF52096">
    <property type="entry name" value="ClpP/crotonase"/>
    <property type="match status" value="1"/>
</dbReference>
<dbReference type="GO" id="GO:0004252">
    <property type="term" value="F:serine-type endopeptidase activity"/>
    <property type="evidence" value="ECO:0007669"/>
    <property type="project" value="InterPro"/>
</dbReference>
<dbReference type="GO" id="GO:0004176">
    <property type="term" value="F:ATP-dependent peptidase activity"/>
    <property type="evidence" value="ECO:0007669"/>
    <property type="project" value="InterPro"/>
</dbReference>
<dbReference type="InterPro" id="IPR029045">
    <property type="entry name" value="ClpP/crotonase-like_dom_sf"/>
</dbReference>
<comment type="similarity">
    <text evidence="1">Belongs to the peptidase S14 family.</text>
</comment>
<evidence type="ECO:0000256" key="1">
    <source>
        <dbReference type="ARBA" id="ARBA00007039"/>
    </source>
</evidence>
<keyword evidence="2" id="KW-0378">Hydrolase</keyword>
<gene>
    <name evidence="2" type="ORF">MR241_01980</name>
</gene>